<dbReference type="GO" id="GO:0032259">
    <property type="term" value="P:methylation"/>
    <property type="evidence" value="ECO:0007669"/>
    <property type="project" value="UniProtKB-KW"/>
</dbReference>
<dbReference type="PANTHER" id="PTHR47739:SF1">
    <property type="entry name" value="TRNA1(VAL) (ADENINE(37)-N6)-METHYLTRANSFERASE"/>
    <property type="match status" value="1"/>
</dbReference>
<dbReference type="RefSeq" id="WP_101953738.1">
    <property type="nucleotide sequence ID" value="NZ_PKHE01000002.1"/>
</dbReference>
<dbReference type="Gene3D" id="3.40.50.150">
    <property type="entry name" value="Vaccinia Virus protein VP39"/>
    <property type="match status" value="1"/>
</dbReference>
<dbReference type="InterPro" id="IPR007848">
    <property type="entry name" value="Small_mtfrase_dom"/>
</dbReference>
<reference evidence="2 3" key="1">
    <citation type="submission" date="2017-12" db="EMBL/GenBank/DDBJ databases">
        <title>Phylogenetic diversity of female urinary microbiome.</title>
        <authorList>
            <person name="Thomas-White K."/>
            <person name="Wolfe A.J."/>
        </authorList>
    </citation>
    <scope>NUCLEOTIDE SEQUENCE [LARGE SCALE GENOMIC DNA]</scope>
    <source>
        <strain evidence="2 3">UMB0898</strain>
    </source>
</reference>
<evidence type="ECO:0000313" key="2">
    <source>
        <dbReference type="EMBL" id="PKY90502.1"/>
    </source>
</evidence>
<dbReference type="InterPro" id="IPR050210">
    <property type="entry name" value="tRNA_Adenine-N(6)_MTase"/>
</dbReference>
<dbReference type="Pfam" id="PF05175">
    <property type="entry name" value="MTS"/>
    <property type="match status" value="1"/>
</dbReference>
<dbReference type="SUPFAM" id="SSF53335">
    <property type="entry name" value="S-adenosyl-L-methionine-dependent methyltransferases"/>
    <property type="match status" value="1"/>
</dbReference>
<evidence type="ECO:0000259" key="1">
    <source>
        <dbReference type="Pfam" id="PF05175"/>
    </source>
</evidence>
<feature type="domain" description="Methyltransferase small" evidence="1">
    <location>
        <begin position="40"/>
        <end position="180"/>
    </location>
</feature>
<comment type="caution">
    <text evidence="2">The sequence shown here is derived from an EMBL/GenBank/DDBJ whole genome shotgun (WGS) entry which is preliminary data.</text>
</comment>
<keyword evidence="2" id="KW-0808">Transferase</keyword>
<name>A0A2I1K4M2_9LACT</name>
<organism evidence="2 3">
    <name type="scientific">Falseniella ignava</name>
    <dbReference type="NCBI Taxonomy" id="137730"/>
    <lineage>
        <taxon>Bacteria</taxon>
        <taxon>Bacillati</taxon>
        <taxon>Bacillota</taxon>
        <taxon>Bacilli</taxon>
        <taxon>Lactobacillales</taxon>
        <taxon>Aerococcaceae</taxon>
        <taxon>Falseniella</taxon>
    </lineage>
</organism>
<dbReference type="InterPro" id="IPR029063">
    <property type="entry name" value="SAM-dependent_MTases_sf"/>
</dbReference>
<dbReference type="PANTHER" id="PTHR47739">
    <property type="entry name" value="TRNA1(VAL) (ADENINE(37)-N6)-METHYLTRANSFERASE"/>
    <property type="match status" value="1"/>
</dbReference>
<gene>
    <name evidence="2" type="ORF">CYJ57_01165</name>
</gene>
<accession>A0A2I1K4M2</accession>
<evidence type="ECO:0000313" key="3">
    <source>
        <dbReference type="Proteomes" id="UP000234384"/>
    </source>
</evidence>
<dbReference type="GO" id="GO:0008168">
    <property type="term" value="F:methyltransferase activity"/>
    <property type="evidence" value="ECO:0007669"/>
    <property type="project" value="UniProtKB-KW"/>
</dbReference>
<proteinExistence type="predicted"/>
<dbReference type="OrthoDB" id="9777257at2"/>
<dbReference type="EMBL" id="PKHE01000002">
    <property type="protein sequence ID" value="PKY90502.1"/>
    <property type="molecule type" value="Genomic_DNA"/>
</dbReference>
<keyword evidence="2" id="KW-0489">Methyltransferase</keyword>
<dbReference type="AlphaFoldDB" id="A0A2I1K4M2"/>
<dbReference type="CDD" id="cd02440">
    <property type="entry name" value="AdoMet_MTases"/>
    <property type="match status" value="1"/>
</dbReference>
<dbReference type="Proteomes" id="UP000234384">
    <property type="component" value="Unassembled WGS sequence"/>
</dbReference>
<protein>
    <submittedName>
        <fullName evidence="2">tRNA1(Val) (Adenine(37)-N6)-methyltransferase</fullName>
    </submittedName>
</protein>
<sequence length="253" mass="29065">MSNSTESILLNPGERLDYFLGGALKMIQSQDYFSSSVDAVLLAHFMTIPRRSDFRLLDFCSGNGIIPLLVSYRTQAPIEAIEIQAELVTMAQRNAKINQREHQITFHYGDLKEFTVEHHLRFDAISCNPPYFVVDKTEALHSNPSVAMARHEVTITLEDWVKQAGRLLKHKGRLYIVHRPERLDDLFDTLLRYHFSVHRIQFIHPKPDRNANGVLMEAIYHGGRNGVRVEPPMVVHQTNGDYTEAMLEIYQHG</sequence>